<evidence type="ECO:0000256" key="2">
    <source>
        <dbReference type="SAM" id="Phobius"/>
    </source>
</evidence>
<dbReference type="Proteomes" id="UP000182126">
    <property type="component" value="Chromosome I"/>
</dbReference>
<feature type="transmembrane region" description="Helical" evidence="2">
    <location>
        <begin position="168"/>
        <end position="186"/>
    </location>
</feature>
<evidence type="ECO:0000256" key="1">
    <source>
        <dbReference type="SAM" id="MobiDB-lite"/>
    </source>
</evidence>
<keyword evidence="2" id="KW-0812">Transmembrane</keyword>
<feature type="transmembrane region" description="Helical" evidence="2">
    <location>
        <begin position="327"/>
        <end position="347"/>
    </location>
</feature>
<keyword evidence="2" id="KW-0472">Membrane</keyword>
<feature type="transmembrane region" description="Helical" evidence="2">
    <location>
        <begin position="105"/>
        <end position="133"/>
    </location>
</feature>
<dbReference type="Pfam" id="PF01970">
    <property type="entry name" value="TctA"/>
    <property type="match status" value="1"/>
</dbReference>
<feature type="transmembrane region" description="Helical" evidence="2">
    <location>
        <begin position="12"/>
        <end position="36"/>
    </location>
</feature>
<keyword evidence="2" id="KW-1133">Transmembrane helix</keyword>
<feature type="transmembrane region" description="Helical" evidence="2">
    <location>
        <begin position="464"/>
        <end position="485"/>
    </location>
</feature>
<reference evidence="4 5" key="1">
    <citation type="submission" date="2016-10" db="EMBL/GenBank/DDBJ databases">
        <authorList>
            <person name="de Groot N.N."/>
        </authorList>
    </citation>
    <scope>NUCLEOTIDE SEQUENCE [LARGE SCALE GENOMIC DNA]</scope>
    <source>
        <strain evidence="4 5">DSM 15019</strain>
    </source>
</reference>
<protein>
    <submittedName>
        <fullName evidence="4">Putative tricarboxylic transport membrane protein</fullName>
    </submittedName>
</protein>
<evidence type="ECO:0000313" key="4">
    <source>
        <dbReference type="EMBL" id="SDS41472.1"/>
    </source>
</evidence>
<sequence>MNALLEGLNSLLDISILLYMAVGLVLGFMVGAFPGITATMAVALAAGFTMTLEPVQGLAVLLTIYVAANFGDRVPSILINTPGTPASIATTLDGYPMAKQGRAGLALTISAIVSAVGILASLVLFSVAAVPIASFARDYFKSPELFALVVFGIAMMIGISSKSMLKGILAGLFGLMLGSVGTYAATADQRFTFGVLELVEGVNFIAVIIGLFGIAELFDQLLTHRKSHVRPISSLGRWWPNRAELKQSGRATAVGGAVGLGVGLIPAAGGDIAGLIGWERARKASKHPEMFGKGSIEGVAASDTASSATLGGSLTTTMALGIPGDSVMAVMIGSMIIWGITPGPTLFTNRPDLVVSIVGIMLVATLLSLALSLVRMKGMVKLLDVPQPYLWSGILIFCIIGTYATSNSLSTVVTMLVFGVVGVLLKRMQVPAGPVVLGLLLGPLAEENLARTLAILPTRPFFEVVSPIALVLLALAVLSIVMPAIRAARTPRAERASVEDSILHTDSIVQIEKAHDELAAQPDLLTSTVRNVDAGARRGRADRKNRKSTTPEETEK</sequence>
<feature type="domain" description="DUF112" evidence="3">
    <location>
        <begin position="17"/>
        <end position="437"/>
    </location>
</feature>
<feature type="transmembrane region" description="Helical" evidence="2">
    <location>
        <begin position="353"/>
        <end position="374"/>
    </location>
</feature>
<feature type="transmembrane region" description="Helical" evidence="2">
    <location>
        <begin position="145"/>
        <end position="161"/>
    </location>
</feature>
<evidence type="ECO:0000313" key="5">
    <source>
        <dbReference type="Proteomes" id="UP000182126"/>
    </source>
</evidence>
<dbReference type="RefSeq" id="WP_060921602.1">
    <property type="nucleotide sequence ID" value="NZ_LT629770.1"/>
</dbReference>
<dbReference type="PANTHER" id="PTHR35342:SF5">
    <property type="entry name" value="TRICARBOXYLIC TRANSPORT PROTEIN"/>
    <property type="match status" value="1"/>
</dbReference>
<dbReference type="GeneID" id="36299788"/>
<feature type="transmembrane region" description="Helical" evidence="2">
    <location>
        <begin position="198"/>
        <end position="218"/>
    </location>
</feature>
<feature type="compositionally biased region" description="Basic residues" evidence="1">
    <location>
        <begin position="537"/>
        <end position="547"/>
    </location>
</feature>
<gene>
    <name evidence="4" type="ORF">SAMN04489809_1803</name>
</gene>
<evidence type="ECO:0000259" key="3">
    <source>
        <dbReference type="Pfam" id="PF01970"/>
    </source>
</evidence>
<dbReference type="AlphaFoldDB" id="A0A1H1S0G2"/>
<organism evidence="4 5">
    <name type="scientific">Microbacterium paraoxydans</name>
    <dbReference type="NCBI Taxonomy" id="199592"/>
    <lineage>
        <taxon>Bacteria</taxon>
        <taxon>Bacillati</taxon>
        <taxon>Actinomycetota</taxon>
        <taxon>Actinomycetes</taxon>
        <taxon>Micrococcales</taxon>
        <taxon>Microbacteriaceae</taxon>
        <taxon>Microbacterium</taxon>
    </lineage>
</organism>
<accession>A0A1H1S0G2</accession>
<feature type="transmembrane region" description="Helical" evidence="2">
    <location>
        <begin position="42"/>
        <end position="68"/>
    </location>
</feature>
<feature type="transmembrane region" description="Helical" evidence="2">
    <location>
        <begin position="394"/>
        <end position="425"/>
    </location>
</feature>
<dbReference type="EMBL" id="LT629770">
    <property type="protein sequence ID" value="SDS41472.1"/>
    <property type="molecule type" value="Genomic_DNA"/>
</dbReference>
<feature type="region of interest" description="Disordered" evidence="1">
    <location>
        <begin position="531"/>
        <end position="556"/>
    </location>
</feature>
<dbReference type="InterPro" id="IPR002823">
    <property type="entry name" value="DUF112_TM"/>
</dbReference>
<proteinExistence type="predicted"/>
<name>A0A1H1S0G2_9MICO</name>
<dbReference type="PANTHER" id="PTHR35342">
    <property type="entry name" value="TRICARBOXYLIC TRANSPORT PROTEIN"/>
    <property type="match status" value="1"/>
</dbReference>